<keyword evidence="6" id="KW-1185">Reference proteome</keyword>
<sequence length="453" mass="51866">MGRSSENRVKFSKPTLTVIERRINNGEFTKESYLYDNASHLAIRIRPSQSYSDSAFCLYERIRIRGQQKSKLYKRQIMKVGEARNAQVPISELRQKADSLFLEIQEGRDPHLLAQQLAAEQANEQQLSEAKRTFRDMIFGSPTGKDGEFLPDGFVAERRPGDRYLIDIKNKCEVLLADLLDEHLYRISAEQVKAVYLQQVGKGETQLHNAMRILRSVWNWAQAKYDESDLFIRNPVSRAMKQLGVNINRSNRRTERLDDSDFKPYLRAVLGLREHDHTSAFRNGRDALLFMLFSGVRLMGTMTIRIADIDLNRHTFKIIKKGGKQAELPLNSATEAIVRNRLANLPEQTEYLFPGITGSGHYRDTKDVRKIVKEVSGVSVTNHDLRRTYKSIGAELEISPILIDELLSHAREGVDAHYIHPSMTKLREASQKVADYMIGKSCLDLMKELTAAW</sequence>
<dbReference type="InterPro" id="IPR050808">
    <property type="entry name" value="Phage_Integrase"/>
</dbReference>
<dbReference type="RefSeq" id="WP_027948963.1">
    <property type="nucleotide sequence ID" value="NZ_JAUUUU010000002.1"/>
</dbReference>
<evidence type="ECO:0000313" key="6">
    <source>
        <dbReference type="Proteomes" id="UP001178354"/>
    </source>
</evidence>
<dbReference type="SUPFAM" id="SSF56349">
    <property type="entry name" value="DNA breaking-rejoining enzymes"/>
    <property type="match status" value="1"/>
</dbReference>
<dbReference type="PROSITE" id="PS51898">
    <property type="entry name" value="TYR_RECOMBINASE"/>
    <property type="match status" value="1"/>
</dbReference>
<comment type="similarity">
    <text evidence="1">Belongs to the 'phage' integrase family.</text>
</comment>
<dbReference type="Proteomes" id="UP001178354">
    <property type="component" value="Unassembled WGS sequence"/>
</dbReference>
<evidence type="ECO:0000256" key="3">
    <source>
        <dbReference type="ARBA" id="ARBA00023172"/>
    </source>
</evidence>
<evidence type="ECO:0000256" key="1">
    <source>
        <dbReference type="ARBA" id="ARBA00008857"/>
    </source>
</evidence>
<dbReference type="Gene3D" id="1.10.443.10">
    <property type="entry name" value="Intergrase catalytic core"/>
    <property type="match status" value="1"/>
</dbReference>
<proteinExistence type="inferred from homology"/>
<dbReference type="InterPro" id="IPR013762">
    <property type="entry name" value="Integrase-like_cat_sf"/>
</dbReference>
<name>A0AAW8B277_9GAMM</name>
<gene>
    <name evidence="5" type="ORF">Q8A57_05680</name>
</gene>
<keyword evidence="3" id="KW-0233">DNA recombination</keyword>
<dbReference type="InterPro" id="IPR011010">
    <property type="entry name" value="DNA_brk_join_enz"/>
</dbReference>
<protein>
    <submittedName>
        <fullName evidence="5">Tyrosine-type recombinase/integrase</fullName>
    </submittedName>
</protein>
<keyword evidence="2" id="KW-0229">DNA integration</keyword>
<evidence type="ECO:0000256" key="2">
    <source>
        <dbReference type="ARBA" id="ARBA00022908"/>
    </source>
</evidence>
<evidence type="ECO:0000313" key="5">
    <source>
        <dbReference type="EMBL" id="MDP1520458.1"/>
    </source>
</evidence>
<dbReference type="PANTHER" id="PTHR30629:SF2">
    <property type="entry name" value="PROPHAGE INTEGRASE INTS-RELATED"/>
    <property type="match status" value="1"/>
</dbReference>
<dbReference type="GO" id="GO:0006310">
    <property type="term" value="P:DNA recombination"/>
    <property type="evidence" value="ECO:0007669"/>
    <property type="project" value="UniProtKB-KW"/>
</dbReference>
<dbReference type="GO" id="GO:0015074">
    <property type="term" value="P:DNA integration"/>
    <property type="evidence" value="ECO:0007669"/>
    <property type="project" value="UniProtKB-KW"/>
</dbReference>
<comment type="caution">
    <text evidence="5">The sequence shown here is derived from an EMBL/GenBank/DDBJ whole genome shotgun (WGS) entry which is preliminary data.</text>
</comment>
<evidence type="ECO:0000259" key="4">
    <source>
        <dbReference type="PROSITE" id="PS51898"/>
    </source>
</evidence>
<dbReference type="EMBL" id="JAUUUU010000002">
    <property type="protein sequence ID" value="MDP1520458.1"/>
    <property type="molecule type" value="Genomic_DNA"/>
</dbReference>
<dbReference type="Pfam" id="PF00589">
    <property type="entry name" value="Phage_integrase"/>
    <property type="match status" value="1"/>
</dbReference>
<reference evidence="5" key="1">
    <citation type="journal article" date="2010" name="Int. J. Syst. Evol. Microbiol.">
        <title>Porticoccus litoralis gen. nov., sp. nov., a gammaproteobacterium isolated from the Yellow Sea.</title>
        <authorList>
            <person name="Oh H.M."/>
            <person name="Kim H."/>
            <person name="Kim K.M."/>
            <person name="Min G.S."/>
            <person name="Cho J.C."/>
        </authorList>
    </citation>
    <scope>NUCLEOTIDE SEQUENCE</scope>
    <source>
        <strain evidence="5">DSM 25064</strain>
    </source>
</reference>
<organism evidence="5 6">
    <name type="scientific">Porticoccus litoralis</name>
    <dbReference type="NCBI Taxonomy" id="434086"/>
    <lineage>
        <taxon>Bacteria</taxon>
        <taxon>Pseudomonadati</taxon>
        <taxon>Pseudomonadota</taxon>
        <taxon>Gammaproteobacteria</taxon>
        <taxon>Cellvibrionales</taxon>
        <taxon>Porticoccaceae</taxon>
        <taxon>Porticoccus</taxon>
    </lineage>
</organism>
<reference evidence="5" key="2">
    <citation type="submission" date="2023-08" db="EMBL/GenBank/DDBJ databases">
        <authorList>
            <person name="Luo J."/>
        </authorList>
    </citation>
    <scope>NUCLEOTIDE SEQUENCE</scope>
    <source>
        <strain evidence="5">DSM 25064</strain>
    </source>
</reference>
<accession>A0AAW8B277</accession>
<dbReference type="InterPro" id="IPR002104">
    <property type="entry name" value="Integrase_catalytic"/>
</dbReference>
<dbReference type="PANTHER" id="PTHR30629">
    <property type="entry name" value="PROPHAGE INTEGRASE"/>
    <property type="match status" value="1"/>
</dbReference>
<dbReference type="GO" id="GO:0003677">
    <property type="term" value="F:DNA binding"/>
    <property type="evidence" value="ECO:0007669"/>
    <property type="project" value="InterPro"/>
</dbReference>
<feature type="domain" description="Tyr recombinase" evidence="4">
    <location>
        <begin position="252"/>
        <end position="431"/>
    </location>
</feature>
<dbReference type="AlphaFoldDB" id="A0AAW8B277"/>